<protein>
    <submittedName>
        <fullName evidence="1">Uncharacterized protein</fullName>
    </submittedName>
</protein>
<dbReference type="AlphaFoldDB" id="A0A6J4VFG3"/>
<proteinExistence type="predicted"/>
<accession>A0A6J4VFG3</accession>
<name>A0A6J4VFG3_9BACT</name>
<organism evidence="1">
    <name type="scientific">uncultured Thermomicrobiales bacterium</name>
    <dbReference type="NCBI Taxonomy" id="1645740"/>
    <lineage>
        <taxon>Bacteria</taxon>
        <taxon>Pseudomonadati</taxon>
        <taxon>Thermomicrobiota</taxon>
        <taxon>Thermomicrobia</taxon>
        <taxon>Thermomicrobiales</taxon>
        <taxon>environmental samples</taxon>
    </lineage>
</organism>
<gene>
    <name evidence="1" type="ORF">AVDCRST_MAG33-3029</name>
</gene>
<reference evidence="1" key="1">
    <citation type="submission" date="2020-02" db="EMBL/GenBank/DDBJ databases">
        <authorList>
            <person name="Meier V. D."/>
        </authorList>
    </citation>
    <scope>NUCLEOTIDE SEQUENCE</scope>
    <source>
        <strain evidence="1">AVDCRST_MAG33</strain>
    </source>
</reference>
<sequence length="49" mass="5048">MIEAAAGSAGAMRSDGTLRPITELVVVVSCILGAGRLDRYSLMVAKALL</sequence>
<dbReference type="EMBL" id="CADCWK010000378">
    <property type="protein sequence ID" value="CAA9575711.1"/>
    <property type="molecule type" value="Genomic_DNA"/>
</dbReference>
<evidence type="ECO:0000313" key="1">
    <source>
        <dbReference type="EMBL" id="CAA9575711.1"/>
    </source>
</evidence>